<dbReference type="NCBIfam" id="TIGR00738">
    <property type="entry name" value="rrf2_super"/>
    <property type="match status" value="1"/>
</dbReference>
<dbReference type="InterPro" id="IPR030489">
    <property type="entry name" value="TR_Rrf2-type_CS"/>
</dbReference>
<dbReference type="Pfam" id="PF02082">
    <property type="entry name" value="Rrf2"/>
    <property type="match status" value="1"/>
</dbReference>
<accession>A0A645AZX8</accession>
<comment type="caution">
    <text evidence="2">The sequence shown here is derived from an EMBL/GenBank/DDBJ whole genome shotgun (WGS) entry which is preliminary data.</text>
</comment>
<dbReference type="PROSITE" id="PS01332">
    <property type="entry name" value="HTH_RRF2_1"/>
    <property type="match status" value="1"/>
</dbReference>
<dbReference type="GO" id="GO:0003700">
    <property type="term" value="F:DNA-binding transcription factor activity"/>
    <property type="evidence" value="ECO:0007669"/>
    <property type="project" value="TreeGrafter"/>
</dbReference>
<evidence type="ECO:0000313" key="2">
    <source>
        <dbReference type="EMBL" id="MPM56463.1"/>
    </source>
</evidence>
<dbReference type="PANTHER" id="PTHR33221">
    <property type="entry name" value="WINGED HELIX-TURN-HELIX TRANSCRIPTIONAL REGULATOR, RRF2 FAMILY"/>
    <property type="match status" value="1"/>
</dbReference>
<dbReference type="InterPro" id="IPR000944">
    <property type="entry name" value="Tscrpt_reg_Rrf2"/>
</dbReference>
<name>A0A645AZX8_9ZZZZ</name>
<proteinExistence type="predicted"/>
<dbReference type="PROSITE" id="PS51197">
    <property type="entry name" value="HTH_RRF2_2"/>
    <property type="match status" value="1"/>
</dbReference>
<keyword evidence="1" id="KW-0238">DNA-binding</keyword>
<sequence length="139" mass="15303">MLISTKGRYGVMIMVYLAEYFNDGHKPLKEIAASQELSEKYLEQIINPLTKAGLLTSYRGAQGGYALAKSPSEITVGDILRILEGSLAPVYCVAEDGEVCQKQDSCNSVVVWKKIKNAIDNVVDNMTLSDLLEEEKAKN</sequence>
<reference evidence="2" key="1">
    <citation type="submission" date="2019-08" db="EMBL/GenBank/DDBJ databases">
        <authorList>
            <person name="Kucharzyk K."/>
            <person name="Murdoch R.W."/>
            <person name="Higgins S."/>
            <person name="Loffler F."/>
        </authorList>
    </citation>
    <scope>NUCLEOTIDE SEQUENCE</scope>
</reference>
<evidence type="ECO:0000256" key="1">
    <source>
        <dbReference type="ARBA" id="ARBA00023125"/>
    </source>
</evidence>
<dbReference type="GO" id="GO:0005829">
    <property type="term" value="C:cytosol"/>
    <property type="evidence" value="ECO:0007669"/>
    <property type="project" value="TreeGrafter"/>
</dbReference>
<gene>
    <name evidence="2" type="primary">cymR_25</name>
    <name evidence="2" type="ORF">SDC9_103269</name>
</gene>
<dbReference type="InterPro" id="IPR036390">
    <property type="entry name" value="WH_DNA-bd_sf"/>
</dbReference>
<dbReference type="InterPro" id="IPR036388">
    <property type="entry name" value="WH-like_DNA-bd_sf"/>
</dbReference>
<dbReference type="AlphaFoldDB" id="A0A645AZX8"/>
<dbReference type="Gene3D" id="1.10.10.10">
    <property type="entry name" value="Winged helix-like DNA-binding domain superfamily/Winged helix DNA-binding domain"/>
    <property type="match status" value="1"/>
</dbReference>
<protein>
    <submittedName>
        <fullName evidence="2">HTH-type transcriptional regulator CymR</fullName>
    </submittedName>
</protein>
<dbReference type="GO" id="GO:0003677">
    <property type="term" value="F:DNA binding"/>
    <property type="evidence" value="ECO:0007669"/>
    <property type="project" value="UniProtKB-KW"/>
</dbReference>
<dbReference type="SUPFAM" id="SSF46785">
    <property type="entry name" value="Winged helix' DNA-binding domain"/>
    <property type="match status" value="1"/>
</dbReference>
<dbReference type="EMBL" id="VSSQ01015769">
    <property type="protein sequence ID" value="MPM56463.1"/>
    <property type="molecule type" value="Genomic_DNA"/>
</dbReference>
<organism evidence="2">
    <name type="scientific">bioreactor metagenome</name>
    <dbReference type="NCBI Taxonomy" id="1076179"/>
    <lineage>
        <taxon>unclassified sequences</taxon>
        <taxon>metagenomes</taxon>
        <taxon>ecological metagenomes</taxon>
    </lineage>
</organism>
<dbReference type="PANTHER" id="PTHR33221:SF5">
    <property type="entry name" value="HTH-TYPE TRANSCRIPTIONAL REGULATOR ISCR"/>
    <property type="match status" value="1"/>
</dbReference>